<protein>
    <submittedName>
        <fullName evidence="2">CHAD domain-containing protein</fullName>
    </submittedName>
</protein>
<evidence type="ECO:0000259" key="1">
    <source>
        <dbReference type="Pfam" id="PF05235"/>
    </source>
</evidence>
<dbReference type="OrthoDB" id="5182987at2"/>
<organism evidence="2 3">
    <name type="scientific">Glycomyces buryatensis</name>
    <dbReference type="NCBI Taxonomy" id="2570927"/>
    <lineage>
        <taxon>Bacteria</taxon>
        <taxon>Bacillati</taxon>
        <taxon>Actinomycetota</taxon>
        <taxon>Actinomycetes</taxon>
        <taxon>Glycomycetales</taxon>
        <taxon>Glycomycetaceae</taxon>
        <taxon>Glycomyces</taxon>
    </lineage>
</organism>
<reference evidence="2 3" key="2">
    <citation type="submission" date="2019-05" db="EMBL/GenBank/DDBJ databases">
        <title>Glycomyces buryatensis sp. nov.</title>
        <authorList>
            <person name="Nikitina E."/>
        </authorList>
    </citation>
    <scope>NUCLEOTIDE SEQUENCE [LARGE SCALE GENOMIC DNA]</scope>
    <source>
        <strain evidence="2 3">18</strain>
    </source>
</reference>
<dbReference type="Pfam" id="PF05235">
    <property type="entry name" value="CHAD"/>
    <property type="match status" value="1"/>
</dbReference>
<dbReference type="RefSeq" id="WP_136533765.1">
    <property type="nucleotide sequence ID" value="NZ_STGY01000025.1"/>
</dbReference>
<sequence length="296" mass="32850">MSAAATASAKQAARAEAMTASTRSGVVVRNYISDQVDALNEAIAATQRYAPGSAGSVRASIHRIRTAIRGYRHLFTEVPYGGEQLDQLLAALKHTEDLESLRVHFADRFDQLDLTVAEYPRWYDALEKEMRASYREIERTSTQAWVAALMGQVRIFAEHAHFSRDGDKPASSLMGVLSQAKTHLLDTYAKLSHATDLVAARDEARQAARDTHYLAEAAYAALGKPAEDVIIPVSNLEHLLAQYRQAVIARNWLLRLPGADRADRTTAALADLEREHLRQLGEEIDQVTSGMIDLWR</sequence>
<name>A0A4S8QCT1_9ACTN</name>
<accession>A0A4S8QCT1</accession>
<comment type="caution">
    <text evidence="2">The sequence shown here is derived from an EMBL/GenBank/DDBJ whole genome shotgun (WGS) entry which is preliminary data.</text>
</comment>
<dbReference type="Proteomes" id="UP000308760">
    <property type="component" value="Unassembled WGS sequence"/>
</dbReference>
<feature type="domain" description="CHAD" evidence="1">
    <location>
        <begin position="31"/>
        <end position="253"/>
    </location>
</feature>
<dbReference type="EMBL" id="STGY01000025">
    <property type="protein sequence ID" value="THV42333.1"/>
    <property type="molecule type" value="Genomic_DNA"/>
</dbReference>
<dbReference type="AlphaFoldDB" id="A0A4S8QCT1"/>
<gene>
    <name evidence="2" type="ORF">FAB82_06655</name>
</gene>
<dbReference type="InterPro" id="IPR007899">
    <property type="entry name" value="CHAD_dom"/>
</dbReference>
<proteinExistence type="predicted"/>
<evidence type="ECO:0000313" key="3">
    <source>
        <dbReference type="Proteomes" id="UP000308760"/>
    </source>
</evidence>
<keyword evidence="3" id="KW-1185">Reference proteome</keyword>
<evidence type="ECO:0000313" key="2">
    <source>
        <dbReference type="EMBL" id="THV42333.1"/>
    </source>
</evidence>
<reference evidence="3" key="1">
    <citation type="submission" date="2019-04" db="EMBL/GenBank/DDBJ databases">
        <title>Nocardioides xinjiangensis sp. nov.</title>
        <authorList>
            <person name="Liu S."/>
        </authorList>
    </citation>
    <scope>NUCLEOTIDE SEQUENCE [LARGE SCALE GENOMIC DNA]</scope>
    <source>
        <strain evidence="3">18</strain>
    </source>
</reference>